<dbReference type="PATRIC" id="fig|1198449.6.peg.766"/>
<evidence type="ECO:0000259" key="9">
    <source>
        <dbReference type="Pfam" id="PF00483"/>
    </source>
</evidence>
<dbReference type="Gene3D" id="2.160.10.10">
    <property type="entry name" value="Hexapeptide repeat proteins"/>
    <property type="match status" value="1"/>
</dbReference>
<dbReference type="GO" id="GO:0003977">
    <property type="term" value="F:UDP-N-acetylglucosamine diphosphorylase activity"/>
    <property type="evidence" value="ECO:0007669"/>
    <property type="project" value="UniProtKB-EC"/>
</dbReference>
<evidence type="ECO:0000256" key="7">
    <source>
        <dbReference type="ARBA" id="ARBA00048247"/>
    </source>
</evidence>
<dbReference type="Proteomes" id="UP000016887">
    <property type="component" value="Chromosome"/>
</dbReference>
<dbReference type="RefSeq" id="WP_022541504.1">
    <property type="nucleotide sequence ID" value="NC_022521.1"/>
</dbReference>
<comment type="catalytic activity">
    <reaction evidence="7">
        <text>alpha-D-glucosamine 1-phosphate + acetyl-CoA = N-acetyl-alpha-D-glucosamine 1-phosphate + CoA + H(+)</text>
        <dbReference type="Rhea" id="RHEA:13725"/>
        <dbReference type="ChEBI" id="CHEBI:15378"/>
        <dbReference type="ChEBI" id="CHEBI:57287"/>
        <dbReference type="ChEBI" id="CHEBI:57288"/>
        <dbReference type="ChEBI" id="CHEBI:57776"/>
        <dbReference type="ChEBI" id="CHEBI:58516"/>
        <dbReference type="EC" id="2.3.1.157"/>
    </reaction>
</comment>
<accession>U3TCT2</accession>
<dbReference type="InterPro" id="IPR050065">
    <property type="entry name" value="GlmU-like"/>
</dbReference>
<evidence type="ECO:0000313" key="11">
    <source>
        <dbReference type="Proteomes" id="UP000016887"/>
    </source>
</evidence>
<comment type="catalytic activity">
    <reaction evidence="8">
        <text>N-acetyl-alpha-D-glucosamine 1-phosphate + UTP + H(+) = UDP-N-acetyl-alpha-D-glucosamine + diphosphate</text>
        <dbReference type="Rhea" id="RHEA:13509"/>
        <dbReference type="ChEBI" id="CHEBI:15378"/>
        <dbReference type="ChEBI" id="CHEBI:33019"/>
        <dbReference type="ChEBI" id="CHEBI:46398"/>
        <dbReference type="ChEBI" id="CHEBI:57705"/>
        <dbReference type="ChEBI" id="CHEBI:57776"/>
        <dbReference type="EC" id="2.7.7.23"/>
    </reaction>
</comment>
<comment type="pathway">
    <text evidence="2">Nucleotide-sugar biosynthesis; UDP-N-acetyl-alpha-D-glucosamine biosynthesis; UDP-N-acetyl-alpha-D-glucosamine from N-acetyl-alpha-D-glucosamine 1-phosphate: step 1/1.</text>
</comment>
<dbReference type="PANTHER" id="PTHR43584">
    <property type="entry name" value="NUCLEOTIDYL TRANSFERASE"/>
    <property type="match status" value="1"/>
</dbReference>
<dbReference type="STRING" id="1198449.ACAM_0762"/>
<dbReference type="KEGG" id="acj:ACAM_0762"/>
<sequence>MSRTVFVVLAGGRGERLRPLTETRAKPLVPVLGEPLVCRHLRLGLSAGVFDEAVVLVGYRGGEVVERVRSCGFGGVRFVSQGGVWGTGHAVRRVLEEVGGGEYTFVYGDVYLDSRFYGALASAEAPSVLAGWAEDARWYGLLEVEAGFVRGVVEKPGGGGGGWVFIGGFKVDSGFLGVLRGLRPSPRGELEVTDALAVLAREGVLRAVVGGEGWGWVDVGRPWDVLRANRMAFHDPEYRGVVEGEVHSTAVLEGDVERVYIARGARVGAHSVVEGPAYIGPGARVGPGAHVRGYSVLLGDAYVGFASEVKASVLMEGARAPHLNYVGDSVVGEHVNLGAGTVTANLRFDGRSVRMTVKGERVDTGLRKLGAVIGGYAQTGINVSLMPGVKVGARALVYPGCVVNRDVGSGEVFKC</sequence>
<dbReference type="UniPathway" id="UPA00113">
    <property type="reaction ID" value="UER00532"/>
</dbReference>
<dbReference type="eggNOG" id="arCOG00666">
    <property type="taxonomic scope" value="Archaea"/>
</dbReference>
<evidence type="ECO:0000256" key="2">
    <source>
        <dbReference type="ARBA" id="ARBA00005208"/>
    </source>
</evidence>
<feature type="domain" description="Nucleotidyl transferase" evidence="9">
    <location>
        <begin position="7"/>
        <end position="230"/>
    </location>
</feature>
<organism evidence="10 11">
    <name type="scientific">Aeropyrum camini SY1 = JCM 12091</name>
    <dbReference type="NCBI Taxonomy" id="1198449"/>
    <lineage>
        <taxon>Archaea</taxon>
        <taxon>Thermoproteota</taxon>
        <taxon>Thermoprotei</taxon>
        <taxon>Desulfurococcales</taxon>
        <taxon>Desulfurococcaceae</taxon>
        <taxon>Aeropyrum</taxon>
    </lineage>
</organism>
<keyword evidence="5" id="KW-0511">Multifunctional enzyme</keyword>
<dbReference type="AlphaFoldDB" id="U3TCT2"/>
<keyword evidence="4" id="KW-0548">Nucleotidyltransferase</keyword>
<evidence type="ECO:0000256" key="5">
    <source>
        <dbReference type="ARBA" id="ARBA00023268"/>
    </source>
</evidence>
<dbReference type="Pfam" id="PF00483">
    <property type="entry name" value="NTP_transferase"/>
    <property type="match status" value="1"/>
</dbReference>
<dbReference type="GeneID" id="17110152"/>
<dbReference type="InterPro" id="IPR023915">
    <property type="entry name" value="Bifunctiontional_GlmU_arc-type"/>
</dbReference>
<protein>
    <submittedName>
        <fullName evidence="10">Nucleotidyl transferase</fullName>
    </submittedName>
</protein>
<proteinExistence type="predicted"/>
<evidence type="ECO:0000256" key="3">
    <source>
        <dbReference type="ARBA" id="ARBA00022679"/>
    </source>
</evidence>
<evidence type="ECO:0000256" key="4">
    <source>
        <dbReference type="ARBA" id="ARBA00022695"/>
    </source>
</evidence>
<dbReference type="Gene3D" id="3.90.550.10">
    <property type="entry name" value="Spore Coat Polysaccharide Biosynthesis Protein SpsA, Chain A"/>
    <property type="match status" value="1"/>
</dbReference>
<dbReference type="GO" id="GO:0006048">
    <property type="term" value="P:UDP-N-acetylglucosamine biosynthetic process"/>
    <property type="evidence" value="ECO:0007669"/>
    <property type="project" value="UniProtKB-UniPathway"/>
</dbReference>
<dbReference type="EMBL" id="AP012489">
    <property type="protein sequence ID" value="BAN90231.1"/>
    <property type="molecule type" value="Genomic_DNA"/>
</dbReference>
<gene>
    <name evidence="10" type="ORF">ACAM_0762</name>
</gene>
<dbReference type="GO" id="GO:0019134">
    <property type="term" value="F:glucosamine-1-phosphate N-acetyltransferase activity"/>
    <property type="evidence" value="ECO:0007669"/>
    <property type="project" value="UniProtKB-EC"/>
</dbReference>
<name>U3TCT2_9CREN</name>
<evidence type="ECO:0000256" key="6">
    <source>
        <dbReference type="ARBA" id="ARBA00023315"/>
    </source>
</evidence>
<dbReference type="SUPFAM" id="SSF53448">
    <property type="entry name" value="Nucleotide-diphospho-sugar transferases"/>
    <property type="match status" value="1"/>
</dbReference>
<dbReference type="SUPFAM" id="SSF51161">
    <property type="entry name" value="Trimeric LpxA-like enzymes"/>
    <property type="match status" value="1"/>
</dbReference>
<evidence type="ECO:0000313" key="10">
    <source>
        <dbReference type="EMBL" id="BAN90231.1"/>
    </source>
</evidence>
<evidence type="ECO:0000256" key="1">
    <source>
        <dbReference type="ARBA" id="ARBA00005166"/>
    </source>
</evidence>
<keyword evidence="6" id="KW-0012">Acyltransferase</keyword>
<dbReference type="NCBIfam" id="TIGR03992">
    <property type="entry name" value="Arch_glmU"/>
    <property type="match status" value="1"/>
</dbReference>
<dbReference type="InterPro" id="IPR029044">
    <property type="entry name" value="Nucleotide-diphossugar_trans"/>
</dbReference>
<dbReference type="PANTHER" id="PTHR43584:SF8">
    <property type="entry name" value="N-ACETYLMURAMATE ALPHA-1-PHOSPHATE URIDYLYLTRANSFERASE"/>
    <property type="match status" value="1"/>
</dbReference>
<keyword evidence="11" id="KW-1185">Reference proteome</keyword>
<dbReference type="CDD" id="cd05636">
    <property type="entry name" value="LbH_G1P_TT_C_like"/>
    <property type="match status" value="1"/>
</dbReference>
<evidence type="ECO:0000256" key="8">
    <source>
        <dbReference type="ARBA" id="ARBA00048493"/>
    </source>
</evidence>
<keyword evidence="3 10" id="KW-0808">Transferase</keyword>
<dbReference type="InterPro" id="IPR005835">
    <property type="entry name" value="NTP_transferase_dom"/>
</dbReference>
<reference evidence="10 11" key="1">
    <citation type="journal article" date="2013" name="Appl. Environ. Microbiol.">
        <title>Variation of the Virus-Related Elements within Syntenic Genomes of the Hyperthermophilic Archaeon Aeropyrum.</title>
        <authorList>
            <person name="Daifuku T."/>
            <person name="Yoshida T."/>
            <person name="Kitamura T."/>
            <person name="Kawaichi S."/>
            <person name="Inoue T."/>
            <person name="Nomura K."/>
            <person name="Yoshida Y."/>
            <person name="Kuno S."/>
            <person name="Sako Y."/>
        </authorList>
    </citation>
    <scope>NUCLEOTIDE SEQUENCE [LARGE SCALE GENOMIC DNA]</scope>
    <source>
        <strain evidence="10 11">SY1</strain>
    </source>
</reference>
<comment type="pathway">
    <text evidence="1">Nucleotide-sugar biosynthesis; UDP-N-acetyl-alpha-D-glucosamine biosynthesis; N-acetyl-alpha-D-glucosamine 1-phosphate from alpha-D-glucosamine 6-phosphate (route II): step 2/2.</text>
</comment>
<dbReference type="InterPro" id="IPR011004">
    <property type="entry name" value="Trimer_LpxA-like_sf"/>
</dbReference>